<dbReference type="Pfam" id="PF00059">
    <property type="entry name" value="Lectin_C"/>
    <property type="match status" value="1"/>
</dbReference>
<accession>A0A553R9S4</accession>
<name>A0A553R9S4_9TELE</name>
<reference evidence="7 8" key="1">
    <citation type="journal article" date="2019" name="Sci. Data">
        <title>Hybrid genome assembly and annotation of Danionella translucida.</title>
        <authorList>
            <person name="Kadobianskyi M."/>
            <person name="Schulze L."/>
            <person name="Schuelke M."/>
            <person name="Judkewitz B."/>
        </authorList>
    </citation>
    <scope>NUCLEOTIDE SEQUENCE [LARGE SCALE GENOMIC DNA]</scope>
    <source>
        <strain evidence="7 8">Bolton</strain>
    </source>
</reference>
<dbReference type="InterPro" id="IPR016186">
    <property type="entry name" value="C-type_lectin-like/link_sf"/>
</dbReference>
<dbReference type="AlphaFoldDB" id="A0A553R9S4"/>
<dbReference type="GO" id="GO:0005581">
    <property type="term" value="C:collagen trimer"/>
    <property type="evidence" value="ECO:0007669"/>
    <property type="project" value="UniProtKB-KW"/>
</dbReference>
<evidence type="ECO:0000256" key="3">
    <source>
        <dbReference type="ARBA" id="ARBA00023119"/>
    </source>
</evidence>
<dbReference type="EMBL" id="SRMA01025124">
    <property type="protein sequence ID" value="TRY98925.1"/>
    <property type="molecule type" value="Genomic_DNA"/>
</dbReference>
<comment type="caution">
    <text evidence="7">The sequence shown here is derived from an EMBL/GenBank/DDBJ whole genome shotgun (WGS) entry which is preliminary data.</text>
</comment>
<dbReference type="PANTHER" id="PTHR24024">
    <property type="entry name" value="PULMONARY SURFACTANT-ASSOCIATED PROTEIN A"/>
    <property type="match status" value="1"/>
</dbReference>
<evidence type="ECO:0000313" key="8">
    <source>
        <dbReference type="Proteomes" id="UP000316079"/>
    </source>
</evidence>
<dbReference type="InterPro" id="IPR001304">
    <property type="entry name" value="C-type_lectin-like"/>
</dbReference>
<dbReference type="PROSITE" id="PS50041">
    <property type="entry name" value="C_TYPE_LECTIN_2"/>
    <property type="match status" value="1"/>
</dbReference>
<dbReference type="PANTHER" id="PTHR24024:SF15">
    <property type="entry name" value="PULMONARY SURFACTANT-ASSOCIATED PROTEIN D"/>
    <property type="match status" value="1"/>
</dbReference>
<keyword evidence="3" id="KW-0176">Collagen</keyword>
<evidence type="ECO:0000256" key="4">
    <source>
        <dbReference type="SAM" id="MobiDB-lite"/>
    </source>
</evidence>
<feature type="region of interest" description="Disordered" evidence="4">
    <location>
        <begin position="36"/>
        <end position="89"/>
    </location>
</feature>
<dbReference type="GO" id="GO:0005615">
    <property type="term" value="C:extracellular space"/>
    <property type="evidence" value="ECO:0007669"/>
    <property type="project" value="TreeGrafter"/>
</dbReference>
<gene>
    <name evidence="7" type="ORF">DNTS_016982</name>
</gene>
<evidence type="ECO:0000313" key="7">
    <source>
        <dbReference type="EMBL" id="TRY98925.1"/>
    </source>
</evidence>
<sequence length="270" mass="28947">MMQLLVQFSVTLLFVEFGKSSTTSESSCPVYAAGVPGIPGHNGSPGRDGRDGLPGPKGEKGEHGVGAQGPPGKVGPPGPIGSKGDIGSPGTGFDAALVTQLQSDVKHLTDRLTLAEKRTGIEPALVTQLQSDVKQLTERLTLAEKFLGFPVSKKVGQKYFVSNGLQGDLEKAKKLCSDAGAKIALPRTEEENTALVSLLFVLQSPYVLLGATDEEVEGNFVDMEGKALTYTNWKSQEPNGYREENCPIIDKHGFWYDVACNRIWLLVCEL</sequence>
<keyword evidence="5" id="KW-0732">Signal</keyword>
<evidence type="ECO:0000256" key="5">
    <source>
        <dbReference type="SAM" id="SignalP"/>
    </source>
</evidence>
<proteinExistence type="predicted"/>
<dbReference type="SUPFAM" id="SSF56436">
    <property type="entry name" value="C-type lectin-like"/>
    <property type="match status" value="1"/>
</dbReference>
<dbReference type="GO" id="GO:0005771">
    <property type="term" value="C:multivesicular body"/>
    <property type="evidence" value="ECO:0007669"/>
    <property type="project" value="TreeGrafter"/>
</dbReference>
<dbReference type="OrthoDB" id="10255512at2759"/>
<feature type="chain" id="PRO_5022216082" description="C-type lectin domain-containing protein" evidence="5">
    <location>
        <begin position="21"/>
        <end position="270"/>
    </location>
</feature>
<evidence type="ECO:0000256" key="1">
    <source>
        <dbReference type="ARBA" id="ARBA00022734"/>
    </source>
</evidence>
<keyword evidence="2" id="KW-0106">Calcium</keyword>
<dbReference type="Pfam" id="PF01391">
    <property type="entry name" value="Collagen"/>
    <property type="match status" value="1"/>
</dbReference>
<dbReference type="Proteomes" id="UP000316079">
    <property type="component" value="Unassembled WGS sequence"/>
</dbReference>
<dbReference type="InterPro" id="IPR008160">
    <property type="entry name" value="Collagen"/>
</dbReference>
<dbReference type="SMART" id="SM00034">
    <property type="entry name" value="CLECT"/>
    <property type="match status" value="1"/>
</dbReference>
<dbReference type="InterPro" id="IPR016187">
    <property type="entry name" value="CTDL_fold"/>
</dbReference>
<keyword evidence="1" id="KW-0430">Lectin</keyword>
<evidence type="ECO:0000256" key="2">
    <source>
        <dbReference type="ARBA" id="ARBA00022837"/>
    </source>
</evidence>
<keyword evidence="8" id="KW-1185">Reference proteome</keyword>
<feature type="compositionally biased region" description="Basic and acidic residues" evidence="4">
    <location>
        <begin position="47"/>
        <end position="63"/>
    </location>
</feature>
<feature type="signal peptide" evidence="5">
    <location>
        <begin position="1"/>
        <end position="20"/>
    </location>
</feature>
<dbReference type="GO" id="GO:0030246">
    <property type="term" value="F:carbohydrate binding"/>
    <property type="evidence" value="ECO:0007669"/>
    <property type="project" value="UniProtKB-KW"/>
</dbReference>
<dbReference type="InterPro" id="IPR051077">
    <property type="entry name" value="Ca-dependent_lectin"/>
</dbReference>
<feature type="domain" description="C-type lectin" evidence="6">
    <location>
        <begin position="159"/>
        <end position="269"/>
    </location>
</feature>
<protein>
    <recommendedName>
        <fullName evidence="6">C-type lectin domain-containing protein</fullName>
    </recommendedName>
</protein>
<organism evidence="7 8">
    <name type="scientific">Danionella cerebrum</name>
    <dbReference type="NCBI Taxonomy" id="2873325"/>
    <lineage>
        <taxon>Eukaryota</taxon>
        <taxon>Metazoa</taxon>
        <taxon>Chordata</taxon>
        <taxon>Craniata</taxon>
        <taxon>Vertebrata</taxon>
        <taxon>Euteleostomi</taxon>
        <taxon>Actinopterygii</taxon>
        <taxon>Neopterygii</taxon>
        <taxon>Teleostei</taxon>
        <taxon>Ostariophysi</taxon>
        <taxon>Cypriniformes</taxon>
        <taxon>Danionidae</taxon>
        <taxon>Danioninae</taxon>
        <taxon>Danionella</taxon>
    </lineage>
</organism>
<dbReference type="STRING" id="623744.A0A553R9S4"/>
<dbReference type="Gene3D" id="3.10.100.10">
    <property type="entry name" value="Mannose-Binding Protein A, subunit A"/>
    <property type="match status" value="1"/>
</dbReference>
<evidence type="ECO:0000259" key="6">
    <source>
        <dbReference type="PROSITE" id="PS50041"/>
    </source>
</evidence>